<evidence type="ECO:0000259" key="1">
    <source>
        <dbReference type="Pfam" id="PF00899"/>
    </source>
</evidence>
<sequence>MAQVSVKIPTPLRSFAGGAAAIPVEGATVGEVLRRMSATHSGLGRHLFTPEGKLRNFVAVYRNDEDIRYLERDSTPVKDGDVVSIVPAIAGGGGVEPRATIPLVVSERSVPAGARARPLSNEEMLRYSRHLLLSEVGVEGQKKLRDAKVLIVGAGGLGSPTALYLAAVGVGEIGLVDFDRVEVSNLQRQILYTTADVGHAKVDAARDRLQAMNPGAHVIA</sequence>
<dbReference type="Gene3D" id="3.10.20.30">
    <property type="match status" value="1"/>
</dbReference>
<dbReference type="GO" id="GO:0005829">
    <property type="term" value="C:cytosol"/>
    <property type="evidence" value="ECO:0007669"/>
    <property type="project" value="TreeGrafter"/>
</dbReference>
<evidence type="ECO:0000313" key="2">
    <source>
        <dbReference type="EMBL" id="EQD37474.1"/>
    </source>
</evidence>
<dbReference type="InterPro" id="IPR035985">
    <property type="entry name" value="Ubiquitin-activating_enz"/>
</dbReference>
<proteinExistence type="predicted"/>
<dbReference type="InterPro" id="IPR016155">
    <property type="entry name" value="Mopterin_synth/thiamin_S_b"/>
</dbReference>
<dbReference type="GO" id="GO:0008641">
    <property type="term" value="F:ubiquitin-like modifier activating enzyme activity"/>
    <property type="evidence" value="ECO:0007669"/>
    <property type="project" value="InterPro"/>
</dbReference>
<dbReference type="GO" id="GO:0004792">
    <property type="term" value="F:thiosulfate-cyanide sulfurtransferase activity"/>
    <property type="evidence" value="ECO:0007669"/>
    <property type="project" value="TreeGrafter"/>
</dbReference>
<feature type="non-terminal residue" evidence="2">
    <location>
        <position position="220"/>
    </location>
</feature>
<dbReference type="PANTHER" id="PTHR10953">
    <property type="entry name" value="UBIQUITIN-ACTIVATING ENZYME E1"/>
    <property type="match status" value="1"/>
</dbReference>
<gene>
    <name evidence="2" type="ORF">B1B_16150</name>
</gene>
<reference evidence="2" key="1">
    <citation type="submission" date="2013-08" db="EMBL/GenBank/DDBJ databases">
        <authorList>
            <person name="Mendez C."/>
            <person name="Richter M."/>
            <person name="Ferrer M."/>
            <person name="Sanchez J."/>
        </authorList>
    </citation>
    <scope>NUCLEOTIDE SEQUENCE</scope>
</reference>
<dbReference type="AlphaFoldDB" id="T1A996"/>
<dbReference type="Pfam" id="PF00899">
    <property type="entry name" value="ThiF"/>
    <property type="match status" value="1"/>
</dbReference>
<reference evidence="2" key="2">
    <citation type="journal article" date="2014" name="ISME J.">
        <title>Microbial stratification in low pH oxic and suboxic macroscopic growths along an acid mine drainage.</title>
        <authorList>
            <person name="Mendez-Garcia C."/>
            <person name="Mesa V."/>
            <person name="Sprenger R.R."/>
            <person name="Richter M."/>
            <person name="Diez M.S."/>
            <person name="Solano J."/>
            <person name="Bargiela R."/>
            <person name="Golyshina O.V."/>
            <person name="Manteca A."/>
            <person name="Ramos J.L."/>
            <person name="Gallego J.R."/>
            <person name="Llorente I."/>
            <person name="Martins Dos Santos V.A."/>
            <person name="Jensen O.N."/>
            <person name="Pelaez A.I."/>
            <person name="Sanchez J."/>
            <person name="Ferrer M."/>
        </authorList>
    </citation>
    <scope>NUCLEOTIDE SEQUENCE</scope>
</reference>
<name>T1A996_9ZZZZ</name>
<dbReference type="InterPro" id="IPR003749">
    <property type="entry name" value="ThiS/MoaD-like"/>
</dbReference>
<comment type="caution">
    <text evidence="2">The sequence shown here is derived from an EMBL/GenBank/DDBJ whole genome shotgun (WGS) entry which is preliminary data.</text>
</comment>
<dbReference type="InterPro" id="IPR012675">
    <property type="entry name" value="Beta-grasp_dom_sf"/>
</dbReference>
<accession>T1A996</accession>
<dbReference type="InterPro" id="IPR000594">
    <property type="entry name" value="ThiF_NAD_FAD-bd"/>
</dbReference>
<protein>
    <submittedName>
        <fullName evidence="2">UBA/THIF-type NAD/FAD binding protein</fullName>
    </submittedName>
</protein>
<dbReference type="EMBL" id="AUZY01010737">
    <property type="protein sequence ID" value="EQD37474.1"/>
    <property type="molecule type" value="Genomic_DNA"/>
</dbReference>
<dbReference type="PANTHER" id="PTHR10953:SF102">
    <property type="entry name" value="ADENYLYLTRANSFERASE AND SULFURTRANSFERASE MOCS3"/>
    <property type="match status" value="1"/>
</dbReference>
<dbReference type="Pfam" id="PF02597">
    <property type="entry name" value="ThiS"/>
    <property type="match status" value="1"/>
</dbReference>
<dbReference type="Gene3D" id="3.40.50.720">
    <property type="entry name" value="NAD(P)-binding Rossmann-like Domain"/>
    <property type="match status" value="1"/>
</dbReference>
<dbReference type="InterPro" id="IPR045886">
    <property type="entry name" value="ThiF/MoeB/HesA"/>
</dbReference>
<dbReference type="GO" id="GO:0016779">
    <property type="term" value="F:nucleotidyltransferase activity"/>
    <property type="evidence" value="ECO:0007669"/>
    <property type="project" value="TreeGrafter"/>
</dbReference>
<dbReference type="SUPFAM" id="SSF69572">
    <property type="entry name" value="Activating enzymes of the ubiquitin-like proteins"/>
    <property type="match status" value="1"/>
</dbReference>
<feature type="domain" description="THIF-type NAD/FAD binding fold" evidence="1">
    <location>
        <begin position="127"/>
        <end position="219"/>
    </location>
</feature>
<dbReference type="GO" id="GO:0008146">
    <property type="term" value="F:sulfotransferase activity"/>
    <property type="evidence" value="ECO:0007669"/>
    <property type="project" value="TreeGrafter"/>
</dbReference>
<organism evidence="2">
    <name type="scientific">mine drainage metagenome</name>
    <dbReference type="NCBI Taxonomy" id="410659"/>
    <lineage>
        <taxon>unclassified sequences</taxon>
        <taxon>metagenomes</taxon>
        <taxon>ecological metagenomes</taxon>
    </lineage>
</organism>
<dbReference type="SUPFAM" id="SSF54285">
    <property type="entry name" value="MoaD/ThiS"/>
    <property type="match status" value="1"/>
</dbReference>